<dbReference type="PROSITE" id="PS50160">
    <property type="entry name" value="DNA_LIGASE_A3"/>
    <property type="match status" value="1"/>
</dbReference>
<dbReference type="GO" id="GO:0006273">
    <property type="term" value="P:lagging strand elongation"/>
    <property type="evidence" value="ECO:0007669"/>
    <property type="project" value="TreeGrafter"/>
</dbReference>
<dbReference type="GO" id="GO:0006310">
    <property type="term" value="P:DNA recombination"/>
    <property type="evidence" value="ECO:0007669"/>
    <property type="project" value="InterPro"/>
</dbReference>
<keyword evidence="3" id="KW-0235">DNA replication</keyword>
<feature type="domain" description="ATP-dependent DNA ligase family profile" evidence="7">
    <location>
        <begin position="347"/>
        <end position="468"/>
    </location>
</feature>
<dbReference type="GO" id="GO:0003910">
    <property type="term" value="F:DNA ligase (ATP) activity"/>
    <property type="evidence" value="ECO:0007669"/>
    <property type="project" value="InterPro"/>
</dbReference>
<organism evidence="8 9">
    <name type="scientific">candidate division MSBL1 archaeon SCGC-AAA382A20</name>
    <dbReference type="NCBI Taxonomy" id="1698280"/>
    <lineage>
        <taxon>Archaea</taxon>
        <taxon>Methanobacteriati</taxon>
        <taxon>Methanobacteriota</taxon>
        <taxon>candidate division MSBL1</taxon>
    </lineage>
</organism>
<evidence type="ECO:0000256" key="1">
    <source>
        <dbReference type="ARBA" id="ARBA00013308"/>
    </source>
</evidence>
<evidence type="ECO:0000256" key="3">
    <source>
        <dbReference type="ARBA" id="ARBA00022705"/>
    </source>
</evidence>
<dbReference type="AlphaFoldDB" id="A0A133VK99"/>
<comment type="caution">
    <text evidence="8">The sequence shown here is derived from an EMBL/GenBank/DDBJ whole genome shotgun (WGS) entry which is preliminary data.</text>
</comment>
<evidence type="ECO:0000259" key="7">
    <source>
        <dbReference type="PROSITE" id="PS50160"/>
    </source>
</evidence>
<keyword evidence="5" id="KW-0067">ATP-binding</keyword>
<dbReference type="PROSITE" id="PS00697">
    <property type="entry name" value="DNA_LIGASE_A1"/>
    <property type="match status" value="1"/>
</dbReference>
<keyword evidence="4" id="KW-0547">Nucleotide-binding</keyword>
<keyword evidence="9" id="KW-1185">Reference proteome</keyword>
<dbReference type="SUPFAM" id="SSF56091">
    <property type="entry name" value="DNA ligase/mRNA capping enzyme, catalytic domain"/>
    <property type="match status" value="1"/>
</dbReference>
<dbReference type="InterPro" id="IPR016059">
    <property type="entry name" value="DNA_ligase_ATP-dep_CS"/>
</dbReference>
<evidence type="ECO:0000256" key="6">
    <source>
        <dbReference type="RuleBase" id="RU004196"/>
    </source>
</evidence>
<evidence type="ECO:0000313" key="9">
    <source>
        <dbReference type="Proteomes" id="UP000070263"/>
    </source>
</evidence>
<dbReference type="PROSITE" id="PS00333">
    <property type="entry name" value="DNA_LIGASE_A2"/>
    <property type="match status" value="1"/>
</dbReference>
<accession>A0A133VK99</accession>
<evidence type="ECO:0000256" key="2">
    <source>
        <dbReference type="ARBA" id="ARBA00022598"/>
    </source>
</evidence>
<dbReference type="EMBL" id="LHYE01000026">
    <property type="protein sequence ID" value="KXB06864.1"/>
    <property type="molecule type" value="Genomic_DNA"/>
</dbReference>
<gene>
    <name evidence="8" type="ORF">AKJ51_02635</name>
</gene>
<protein>
    <recommendedName>
        <fullName evidence="1">DNA ligase</fullName>
    </recommendedName>
</protein>
<evidence type="ECO:0000313" key="8">
    <source>
        <dbReference type="EMBL" id="KXB06864.1"/>
    </source>
</evidence>
<keyword evidence="2" id="KW-0436">Ligase</keyword>
<dbReference type="SUPFAM" id="SSF117018">
    <property type="entry name" value="ATP-dependent DNA ligase DNA-binding domain"/>
    <property type="match status" value="1"/>
</dbReference>
<dbReference type="InterPro" id="IPR050191">
    <property type="entry name" value="ATP-dep_DNA_ligase"/>
</dbReference>
<name>A0A133VK99_9EURY</name>
<evidence type="ECO:0000256" key="4">
    <source>
        <dbReference type="ARBA" id="ARBA00022741"/>
    </source>
</evidence>
<dbReference type="InterPro" id="IPR000977">
    <property type="entry name" value="DNA_ligase_ATP-dep"/>
</dbReference>
<dbReference type="Gene3D" id="2.40.50.140">
    <property type="entry name" value="Nucleic acid-binding proteins"/>
    <property type="match status" value="1"/>
</dbReference>
<dbReference type="Pfam" id="PF01068">
    <property type="entry name" value="DNA_ligase_A_M"/>
    <property type="match status" value="1"/>
</dbReference>
<comment type="similarity">
    <text evidence="6">Belongs to the ATP-dependent DNA ligase family.</text>
</comment>
<dbReference type="InterPro" id="IPR012310">
    <property type="entry name" value="DNA_ligase_ATP-dep_cent"/>
</dbReference>
<dbReference type="SUPFAM" id="SSF50249">
    <property type="entry name" value="Nucleic acid-binding proteins"/>
    <property type="match status" value="1"/>
</dbReference>
<dbReference type="Proteomes" id="UP000070263">
    <property type="component" value="Unassembled WGS sequence"/>
</dbReference>
<dbReference type="GO" id="GO:0005524">
    <property type="term" value="F:ATP binding"/>
    <property type="evidence" value="ECO:0007669"/>
    <property type="project" value="UniProtKB-KW"/>
</dbReference>
<evidence type="ECO:0000256" key="5">
    <source>
        <dbReference type="ARBA" id="ARBA00022840"/>
    </source>
</evidence>
<proteinExistence type="inferred from homology"/>
<dbReference type="InterPro" id="IPR012340">
    <property type="entry name" value="NA-bd_OB-fold"/>
</dbReference>
<dbReference type="Gene3D" id="1.10.3260.10">
    <property type="entry name" value="DNA ligase, ATP-dependent, N-terminal domain"/>
    <property type="match status" value="1"/>
</dbReference>
<dbReference type="Pfam" id="PF04675">
    <property type="entry name" value="DNA_ligase_A_N"/>
    <property type="match status" value="1"/>
</dbReference>
<reference evidence="8 9" key="1">
    <citation type="journal article" date="2016" name="Sci. Rep.">
        <title>Metabolic traits of an uncultured archaeal lineage -MSBL1- from brine pools of the Red Sea.</title>
        <authorList>
            <person name="Mwirichia R."/>
            <person name="Alam I."/>
            <person name="Rashid M."/>
            <person name="Vinu M."/>
            <person name="Ba-Alawi W."/>
            <person name="Anthony Kamau A."/>
            <person name="Kamanda Ngugi D."/>
            <person name="Goker M."/>
            <person name="Klenk H.P."/>
            <person name="Bajic V."/>
            <person name="Stingl U."/>
        </authorList>
    </citation>
    <scope>NUCLEOTIDE SEQUENCE [LARGE SCALE GENOMIC DNA]</scope>
    <source>
        <strain evidence="8">SCGC-AAA382A20</strain>
    </source>
</reference>
<dbReference type="GO" id="GO:0006281">
    <property type="term" value="P:DNA repair"/>
    <property type="evidence" value="ECO:0007669"/>
    <property type="project" value="InterPro"/>
</dbReference>
<dbReference type="PANTHER" id="PTHR45674">
    <property type="entry name" value="DNA LIGASE 1/3 FAMILY MEMBER"/>
    <property type="match status" value="1"/>
</dbReference>
<dbReference type="InterPro" id="IPR036599">
    <property type="entry name" value="DNA_ligase_N_sf"/>
</dbReference>
<dbReference type="Gene3D" id="3.30.470.30">
    <property type="entry name" value="DNA ligase/mRNA capping enzyme"/>
    <property type="match status" value="1"/>
</dbReference>
<dbReference type="InterPro" id="IPR012308">
    <property type="entry name" value="DNA_ligase_ATP-dep_N"/>
</dbReference>
<dbReference type="GO" id="GO:0003677">
    <property type="term" value="F:DNA binding"/>
    <property type="evidence" value="ECO:0007669"/>
    <property type="project" value="InterPro"/>
</dbReference>
<dbReference type="InterPro" id="IPR012309">
    <property type="entry name" value="DNA_ligase_ATP-dep_C"/>
</dbReference>
<dbReference type="Pfam" id="PF04679">
    <property type="entry name" value="DNA_ligase_A_C"/>
    <property type="match status" value="1"/>
</dbReference>
<dbReference type="GO" id="GO:0071897">
    <property type="term" value="P:DNA biosynthetic process"/>
    <property type="evidence" value="ECO:0007669"/>
    <property type="project" value="InterPro"/>
</dbReference>
<dbReference type="PANTHER" id="PTHR45674:SF7">
    <property type="entry name" value="DNA LIGASE"/>
    <property type="match status" value="1"/>
</dbReference>
<dbReference type="NCBIfam" id="TIGR00574">
    <property type="entry name" value="dnl1"/>
    <property type="match status" value="1"/>
</dbReference>
<sequence length="567" mass="65321">MARRQSTINKSNILDLHKVLIGILEMKFKEVACLCERLSKINSRNEKIGLISNFLRGLDPNDVKRACRMIIGRPFPKSSQKRTNVSKKSLHNALEGIIETEKYNEYYDKYGDFGEVISQLLRESEEKQSTLKQERNSLKAIQNFLDSLSRIQGEGSVKERNKLIEAKFSHFDPLEGKYMSKLLLGSSRHGVSDSLVIHAISDSWDALVEKVRKAYMLTGDLGEAAILAKRGKLEEVEIEYQRPFLPMLAETADSVLEIREEMGHCLCEEKLDGVRIQVHKGDSVEFYTRNLNRVTDNFPDLAEKLDDVGRRFIAEGELIALKNNSILPFQRLMRRFRENVDEQLVGEIPVEIRFFDLLKFRDVSLVDDKLKMRIKKLKSELPKLTLTRRVRTDDIKEIEEFFQGCVDRGNEGIIAKDLESRYQPGERGKNWLKLKRTGETLDLVITRAEYGHGKRHKWLSDYYLAAYDEEEEEFKEVGKTYKGLTDVEIRKMTERLEDAALDKKGRTVTVDPGIVVEVEYSNIFSGESSNYDSGYTLRFARIKGIREDWGPENADTLGRVSELARKK</sequence>